<keyword evidence="1" id="KW-0479">Metal-binding</keyword>
<keyword evidence="7" id="KW-1185">Reference proteome</keyword>
<dbReference type="InterPro" id="IPR009030">
    <property type="entry name" value="Growth_fac_rcpt_cys_sf"/>
</dbReference>
<dbReference type="InterPro" id="IPR000306">
    <property type="entry name" value="Znf_FYVE"/>
</dbReference>
<dbReference type="InterPro" id="IPR027417">
    <property type="entry name" value="P-loop_NTPase"/>
</dbReference>
<reference evidence="6" key="1">
    <citation type="submission" date="2022-01" db="UniProtKB">
        <authorList>
            <consortium name="EnsemblMetazoa"/>
        </authorList>
    </citation>
    <scope>IDENTIFICATION</scope>
</reference>
<proteinExistence type="predicted"/>
<dbReference type="SUPFAM" id="SSF57903">
    <property type="entry name" value="FYVE/PHD zinc finger"/>
    <property type="match status" value="2"/>
</dbReference>
<dbReference type="InterPro" id="IPR011011">
    <property type="entry name" value="Znf_FYVE_PHD"/>
</dbReference>
<keyword evidence="3" id="KW-0862">Zinc</keyword>
<dbReference type="GO" id="GO:0043325">
    <property type="term" value="F:phosphatidylinositol-3,4-bisphosphate binding"/>
    <property type="evidence" value="ECO:0007669"/>
    <property type="project" value="TreeGrafter"/>
</dbReference>
<dbReference type="SMART" id="SM00064">
    <property type="entry name" value="FYVE"/>
    <property type="match status" value="2"/>
</dbReference>
<evidence type="ECO:0000313" key="6">
    <source>
        <dbReference type="EnsemblMetazoa" id="XP_014242733.1"/>
    </source>
</evidence>
<dbReference type="PANTHER" id="PTHR46624:SF4">
    <property type="entry name" value="FYVE-TYPE DOMAIN-CONTAINING PROTEIN"/>
    <property type="match status" value="1"/>
</dbReference>
<evidence type="ECO:0000256" key="3">
    <source>
        <dbReference type="ARBA" id="ARBA00022833"/>
    </source>
</evidence>
<dbReference type="InterPro" id="IPR042427">
    <property type="entry name" value="ZFYV1"/>
</dbReference>
<keyword evidence="2 4" id="KW-0863">Zinc-finger</keyword>
<dbReference type="PROSITE" id="PS50178">
    <property type="entry name" value="ZF_FYVE"/>
    <property type="match status" value="2"/>
</dbReference>
<dbReference type="KEGG" id="clec:106662844"/>
<dbReference type="GO" id="GO:0140042">
    <property type="term" value="P:lipid droplet formation"/>
    <property type="evidence" value="ECO:0007669"/>
    <property type="project" value="TreeGrafter"/>
</dbReference>
<accession>A0A8I6RG83</accession>
<evidence type="ECO:0000313" key="7">
    <source>
        <dbReference type="Proteomes" id="UP000494040"/>
    </source>
</evidence>
<dbReference type="PANTHER" id="PTHR46624">
    <property type="entry name" value="AGAP002036-PA"/>
    <property type="match status" value="1"/>
</dbReference>
<dbReference type="InterPro" id="IPR017455">
    <property type="entry name" value="Znf_FYVE-rel"/>
</dbReference>
<dbReference type="EnsemblMetazoa" id="XM_014387247.2">
    <property type="protein sequence ID" value="XP_014242733.1"/>
    <property type="gene ID" value="LOC106662844"/>
</dbReference>
<name>A0A8I6RG83_CIMLE</name>
<evidence type="ECO:0000256" key="1">
    <source>
        <dbReference type="ARBA" id="ARBA00022723"/>
    </source>
</evidence>
<evidence type="ECO:0000259" key="5">
    <source>
        <dbReference type="PROSITE" id="PS50178"/>
    </source>
</evidence>
<dbReference type="OrthoDB" id="68108at2759"/>
<dbReference type="AlphaFoldDB" id="A0A8I6RG83"/>
<dbReference type="RefSeq" id="XP_014242733.1">
    <property type="nucleotide sequence ID" value="XM_014387247.2"/>
</dbReference>
<dbReference type="GO" id="GO:0032266">
    <property type="term" value="F:phosphatidylinositol-3-phosphate binding"/>
    <property type="evidence" value="ECO:0007669"/>
    <property type="project" value="TreeGrafter"/>
</dbReference>
<dbReference type="Gene3D" id="3.40.50.300">
    <property type="entry name" value="P-loop containing nucleotide triphosphate hydrolases"/>
    <property type="match status" value="1"/>
</dbReference>
<dbReference type="OMA" id="SYWIPDS"/>
<organism evidence="6 7">
    <name type="scientific">Cimex lectularius</name>
    <name type="common">Bed bug</name>
    <name type="synonym">Acanthia lectularia</name>
    <dbReference type="NCBI Taxonomy" id="79782"/>
    <lineage>
        <taxon>Eukaryota</taxon>
        <taxon>Metazoa</taxon>
        <taxon>Ecdysozoa</taxon>
        <taxon>Arthropoda</taxon>
        <taxon>Hexapoda</taxon>
        <taxon>Insecta</taxon>
        <taxon>Pterygota</taxon>
        <taxon>Neoptera</taxon>
        <taxon>Paraneoptera</taxon>
        <taxon>Hemiptera</taxon>
        <taxon>Heteroptera</taxon>
        <taxon>Panheteroptera</taxon>
        <taxon>Cimicomorpha</taxon>
        <taxon>Cimicidae</taxon>
        <taxon>Cimex</taxon>
    </lineage>
</organism>
<dbReference type="SUPFAM" id="SSF52540">
    <property type="entry name" value="P-loop containing nucleoside triphosphate hydrolases"/>
    <property type="match status" value="1"/>
</dbReference>
<dbReference type="Gene3D" id="3.30.40.10">
    <property type="entry name" value="Zinc/RING finger domain, C3HC4 (zinc finger)"/>
    <property type="match status" value="2"/>
</dbReference>
<dbReference type="InterPro" id="IPR013083">
    <property type="entry name" value="Znf_RING/FYVE/PHD"/>
</dbReference>
<dbReference type="Pfam" id="PF01363">
    <property type="entry name" value="FYVE"/>
    <property type="match status" value="2"/>
</dbReference>
<dbReference type="SUPFAM" id="SSF57184">
    <property type="entry name" value="Growth factor receptor domain"/>
    <property type="match status" value="1"/>
</dbReference>
<dbReference type="GO" id="GO:0008270">
    <property type="term" value="F:zinc ion binding"/>
    <property type="evidence" value="ECO:0007669"/>
    <property type="project" value="UniProtKB-KW"/>
</dbReference>
<feature type="domain" description="FYVE-type" evidence="5">
    <location>
        <begin position="532"/>
        <end position="592"/>
    </location>
</feature>
<feature type="domain" description="FYVE-type" evidence="5">
    <location>
        <begin position="643"/>
        <end position="704"/>
    </location>
</feature>
<evidence type="ECO:0000256" key="2">
    <source>
        <dbReference type="ARBA" id="ARBA00022771"/>
    </source>
</evidence>
<dbReference type="GeneID" id="106662844"/>
<dbReference type="GO" id="GO:0005547">
    <property type="term" value="F:phosphatidylinositol-3,4,5-trisphosphate binding"/>
    <property type="evidence" value="ECO:0007669"/>
    <property type="project" value="TreeGrafter"/>
</dbReference>
<dbReference type="CDD" id="cd15734">
    <property type="entry name" value="FYVE_ZFYV1"/>
    <property type="match status" value="1"/>
</dbReference>
<dbReference type="GO" id="GO:0005811">
    <property type="term" value="C:lipid droplet"/>
    <property type="evidence" value="ECO:0007669"/>
    <property type="project" value="TreeGrafter"/>
</dbReference>
<evidence type="ECO:0000256" key="4">
    <source>
        <dbReference type="PROSITE-ProRule" id="PRU00091"/>
    </source>
</evidence>
<dbReference type="GO" id="GO:0005545">
    <property type="term" value="F:1-phosphatidylinositol binding"/>
    <property type="evidence" value="ECO:0007669"/>
    <property type="project" value="TreeGrafter"/>
</dbReference>
<dbReference type="Proteomes" id="UP000494040">
    <property type="component" value="Unassembled WGS sequence"/>
</dbReference>
<protein>
    <recommendedName>
        <fullName evidence="5">FYVE-type domain-containing protein</fullName>
    </recommendedName>
</protein>
<sequence>MAFNSSASGLGRKGSQWMNYNYPVSPAILESIDSLSLSNNRNYQVKENEVKRHGPSLPDITHTSEFTSLELSLDDQNGNVVKAFQLLDSKECIKVGTAEEFCVLLGLKPMNPNGYQRVKVVTIIGNTGDGKSHTMNHIFFNGEEVFKTSPEQSSCTIGIYAAYSSEFGVICLDTEGLMGSIKAVDAQYRTRLLVKVLAVSDIVIYRTRSDRLHDNMYKFLSSASHDYTNHLQSCLEMICKKNELGGTISSLGPSILIFHETRHTKPLTLRGGRTPEDTLRKNFKEMGLSFDAFSSLCYIGQQTQTSTDYSEVLNYMKTELANTTVRSPRNPKLVYNILRTLNDRFSGKINTRGEVLPDEYFTCPSSCLSCDKRCQLSMGHISNGQQHFTKKKCRYQHQYENIFYVCKICYSNGKEVRVTPKYSTTNDGSWFEVITKYAWSGYVIECPNCGEIYRSRQYWYGNTPPEDTAVRTEIHHIWPGMLSNANNQNSAQRVIDGVAYFTEAVVSASATPTKALSSWVSDQVAPKYWKPNVEISKCNVCGHSFTMDMKIHHCRVCGEGVCATCSSRKKSVPEKGWEYPVRVCDFCFAPSQESQASLSSDSEVMPRKVTEAVVTTFSTLGSLLNYPKSMIKETARPSYWVPDSEARDCCVCQAPFQSCGGTAALHHCRSCGGAVCGGCSTGRKSVPHRGWDTAVRVCDNCFKC</sequence>